<organism evidence="1 2">
    <name type="scientific">Effrenium voratum</name>
    <dbReference type="NCBI Taxonomy" id="2562239"/>
    <lineage>
        <taxon>Eukaryota</taxon>
        <taxon>Sar</taxon>
        <taxon>Alveolata</taxon>
        <taxon>Dinophyceae</taxon>
        <taxon>Suessiales</taxon>
        <taxon>Symbiodiniaceae</taxon>
        <taxon>Effrenium</taxon>
    </lineage>
</organism>
<name>A0AA36IBQ7_9DINO</name>
<dbReference type="Proteomes" id="UP001178507">
    <property type="component" value="Unassembled WGS sequence"/>
</dbReference>
<gene>
    <name evidence="1" type="ORF">EVOR1521_LOCUS11579</name>
</gene>
<keyword evidence="2" id="KW-1185">Reference proteome</keyword>
<protein>
    <submittedName>
        <fullName evidence="1">Uncharacterized protein</fullName>
    </submittedName>
</protein>
<evidence type="ECO:0000313" key="1">
    <source>
        <dbReference type="EMBL" id="CAJ1384793.1"/>
    </source>
</evidence>
<dbReference type="EMBL" id="CAUJNA010001155">
    <property type="protein sequence ID" value="CAJ1384793.1"/>
    <property type="molecule type" value="Genomic_DNA"/>
</dbReference>
<evidence type="ECO:0000313" key="2">
    <source>
        <dbReference type="Proteomes" id="UP001178507"/>
    </source>
</evidence>
<accession>A0AA36IBQ7</accession>
<comment type="caution">
    <text evidence="1">The sequence shown here is derived from an EMBL/GenBank/DDBJ whole genome shotgun (WGS) entry which is preliminary data.</text>
</comment>
<reference evidence="1" key="1">
    <citation type="submission" date="2023-08" db="EMBL/GenBank/DDBJ databases">
        <authorList>
            <person name="Chen Y."/>
            <person name="Shah S."/>
            <person name="Dougan E. K."/>
            <person name="Thang M."/>
            <person name="Chan C."/>
        </authorList>
    </citation>
    <scope>NUCLEOTIDE SEQUENCE</scope>
</reference>
<sequence>MALSDANGSGSVEAVWAMLGPRRFGEPSLCGRQRVPQVLLWRCDASPLERRVVGDLVSLCAVRLMGSPSWASLDGVPDVGDLFAGRKRYAPKIVDGYQSLTTAGAINDDWLSNSLPKMGKAMEKWGALQRQDVAPDKISRTLLKDAAAFEKAAKSKDYAAAMKAFQFGSVLCQTYLNDLPTSGPGGSGKLNLSDPLAPP</sequence>
<dbReference type="AlphaFoldDB" id="A0AA36IBQ7"/>
<proteinExistence type="predicted"/>